<dbReference type="Gene3D" id="1.10.3210.10">
    <property type="entry name" value="Hypothetical protein af1432"/>
    <property type="match status" value="1"/>
</dbReference>
<evidence type="ECO:0000259" key="2">
    <source>
        <dbReference type="PROSITE" id="PS50110"/>
    </source>
</evidence>
<dbReference type="PANTHER" id="PTHR45228">
    <property type="entry name" value="CYCLIC DI-GMP PHOSPHODIESTERASE TM_0186-RELATED"/>
    <property type="match status" value="1"/>
</dbReference>
<dbReference type="GO" id="GO:0000160">
    <property type="term" value="P:phosphorelay signal transduction system"/>
    <property type="evidence" value="ECO:0007669"/>
    <property type="project" value="InterPro"/>
</dbReference>
<evidence type="ECO:0000259" key="3">
    <source>
        <dbReference type="PROSITE" id="PS51832"/>
    </source>
</evidence>
<feature type="domain" description="HD-GYP" evidence="3">
    <location>
        <begin position="140"/>
        <end position="350"/>
    </location>
</feature>
<dbReference type="GO" id="GO:0008081">
    <property type="term" value="F:phosphoric diester hydrolase activity"/>
    <property type="evidence" value="ECO:0007669"/>
    <property type="project" value="UniProtKB-ARBA"/>
</dbReference>
<dbReference type="CDD" id="cd00077">
    <property type="entry name" value="HDc"/>
    <property type="match status" value="1"/>
</dbReference>
<dbReference type="SMART" id="SM00471">
    <property type="entry name" value="HDc"/>
    <property type="match status" value="1"/>
</dbReference>
<dbReference type="InterPro" id="IPR001789">
    <property type="entry name" value="Sig_transdc_resp-reg_receiver"/>
</dbReference>
<dbReference type="SMART" id="SM00448">
    <property type="entry name" value="REC"/>
    <property type="match status" value="1"/>
</dbReference>
<sequence length="353" mass="39795">MKQKILVVDDAPANLRILVESLSDEYSIAAARDGHKAIALANAKHRPDLILLDVMMPGLDGFEVCLKLKADPATWDIPVLFITALNDEENEVRGLTVGGVDFISKPFNPALVKARVRSHLELKSHRDRLEELVVNRTRELLRTQDVTINALASLAETRDPETGGHIKRTQHYVRLLAEQLIDHPDFMELQEPGMINLLYKSSPLHDVGKVGVPDHILLKPDTLTREEFEEMKRHADYGWKALDGAMRELGDNSFLRVAAEISYTHHEKWDGSGYPRGLAGREIPVSGRLMALADVYDALICRRVYKPPFTHEQATEIILQGRGQHFDPNVVDAFLRLQHPFQELAQQYADSAE</sequence>
<dbReference type="AlphaFoldDB" id="A0LC70"/>
<dbReference type="KEGG" id="mgm:Mmc1_3072"/>
<keyword evidence="1" id="KW-0597">Phosphoprotein</keyword>
<dbReference type="RefSeq" id="WP_011714626.1">
    <property type="nucleotide sequence ID" value="NC_008576.1"/>
</dbReference>
<dbReference type="InterPro" id="IPR011006">
    <property type="entry name" value="CheY-like_superfamily"/>
</dbReference>
<feature type="modified residue" description="4-aspartylphosphate" evidence="1">
    <location>
        <position position="53"/>
    </location>
</feature>
<dbReference type="STRING" id="156889.Mmc1_3072"/>
<evidence type="ECO:0000313" key="4">
    <source>
        <dbReference type="EMBL" id="ABK45563.1"/>
    </source>
</evidence>
<keyword evidence="4" id="KW-0378">Hydrolase</keyword>
<proteinExistence type="predicted"/>
<dbReference type="eggNOG" id="COG3437">
    <property type="taxonomic scope" value="Bacteria"/>
</dbReference>
<dbReference type="Pfam" id="PF00072">
    <property type="entry name" value="Response_reg"/>
    <property type="match status" value="1"/>
</dbReference>
<dbReference type="InterPro" id="IPR052020">
    <property type="entry name" value="Cyclic_di-GMP/3'3'-cGAMP_PDE"/>
</dbReference>
<dbReference type="EMBL" id="CP000471">
    <property type="protein sequence ID" value="ABK45563.1"/>
    <property type="molecule type" value="Genomic_DNA"/>
</dbReference>
<dbReference type="Pfam" id="PF13487">
    <property type="entry name" value="HD_5"/>
    <property type="match status" value="1"/>
</dbReference>
<dbReference type="PANTHER" id="PTHR45228:SF5">
    <property type="entry name" value="CYCLIC DI-GMP PHOSPHODIESTERASE VC_1348-RELATED"/>
    <property type="match status" value="1"/>
</dbReference>
<dbReference type="SUPFAM" id="SSF52172">
    <property type="entry name" value="CheY-like"/>
    <property type="match status" value="1"/>
</dbReference>
<dbReference type="HOGENOM" id="CLU_000445_92_10_5"/>
<accession>A0LC70</accession>
<dbReference type="SUPFAM" id="SSF109604">
    <property type="entry name" value="HD-domain/PDEase-like"/>
    <property type="match status" value="1"/>
</dbReference>
<dbReference type="InterPro" id="IPR037522">
    <property type="entry name" value="HD_GYP_dom"/>
</dbReference>
<dbReference type="Gene3D" id="3.40.50.2300">
    <property type="match status" value="1"/>
</dbReference>
<evidence type="ECO:0000313" key="5">
    <source>
        <dbReference type="Proteomes" id="UP000002586"/>
    </source>
</evidence>
<dbReference type="Proteomes" id="UP000002586">
    <property type="component" value="Chromosome"/>
</dbReference>
<reference evidence="5" key="1">
    <citation type="journal article" date="2009" name="Appl. Environ. Microbiol.">
        <title>Complete genome sequence of the chemolithoautotrophic marine magnetotactic coccus strain MC-1.</title>
        <authorList>
            <person name="Schubbe S."/>
            <person name="Williams T.J."/>
            <person name="Xie G."/>
            <person name="Kiss H.E."/>
            <person name="Brettin T.S."/>
            <person name="Martinez D."/>
            <person name="Ross C.A."/>
            <person name="Schuler D."/>
            <person name="Cox B.L."/>
            <person name="Nealson K.H."/>
            <person name="Bazylinski D.A."/>
        </authorList>
    </citation>
    <scope>NUCLEOTIDE SEQUENCE [LARGE SCALE GENOMIC DNA]</scope>
    <source>
        <strain evidence="5">ATCC BAA-1437 / JCM 17883 / MC-1</strain>
    </source>
</reference>
<feature type="domain" description="Response regulatory" evidence="2">
    <location>
        <begin position="4"/>
        <end position="120"/>
    </location>
</feature>
<reference evidence="4 5" key="2">
    <citation type="journal article" date="2012" name="Int. J. Syst. Evol. Microbiol.">
        <title>Magnetococcus marinus gen. nov., sp. nov., a marine, magnetotactic bacterium that represents a novel lineage (Magnetococcaceae fam. nov.; Magnetococcales ord. nov.) at the base of the Alphaproteobacteria.</title>
        <authorList>
            <person name="Bazylinski D.A."/>
            <person name="Williams T.J."/>
            <person name="Lefevre C.T."/>
            <person name="Berg R.J."/>
            <person name="Zhang C.L."/>
            <person name="Bowser S.S."/>
            <person name="Dean A.J."/>
            <person name="Beveridge T.J."/>
        </authorList>
    </citation>
    <scope>NUCLEOTIDE SEQUENCE [LARGE SCALE GENOMIC DNA]</scope>
    <source>
        <strain evidence="5">ATCC BAA-1437 / JCM 17883 / MC-1</strain>
    </source>
</reference>
<organism evidence="4 5">
    <name type="scientific">Magnetococcus marinus (strain ATCC BAA-1437 / JCM 17883 / MC-1)</name>
    <dbReference type="NCBI Taxonomy" id="156889"/>
    <lineage>
        <taxon>Bacteria</taxon>
        <taxon>Pseudomonadati</taxon>
        <taxon>Pseudomonadota</taxon>
        <taxon>Magnetococcia</taxon>
        <taxon>Magnetococcales</taxon>
        <taxon>Magnetococcaceae</taxon>
        <taxon>Magnetococcus</taxon>
    </lineage>
</organism>
<protein>
    <submittedName>
        <fullName evidence="4">Response regulator receiver modulated metal dependent phosphohydrolase</fullName>
    </submittedName>
</protein>
<dbReference type="PROSITE" id="PS50110">
    <property type="entry name" value="RESPONSE_REGULATORY"/>
    <property type="match status" value="1"/>
</dbReference>
<dbReference type="InterPro" id="IPR003607">
    <property type="entry name" value="HD/PDEase_dom"/>
</dbReference>
<dbReference type="CDD" id="cd19920">
    <property type="entry name" value="REC_PA4781-like"/>
    <property type="match status" value="1"/>
</dbReference>
<name>A0LC70_MAGMM</name>
<keyword evidence="5" id="KW-1185">Reference proteome</keyword>
<gene>
    <name evidence="4" type="ordered locus">Mmc1_3072</name>
</gene>
<dbReference type="PROSITE" id="PS51832">
    <property type="entry name" value="HD_GYP"/>
    <property type="match status" value="1"/>
</dbReference>
<evidence type="ECO:0000256" key="1">
    <source>
        <dbReference type="PROSITE-ProRule" id="PRU00169"/>
    </source>
</evidence>